<evidence type="ECO:0000313" key="2">
    <source>
        <dbReference type="EMBL" id="KAG5633526.1"/>
    </source>
</evidence>
<comment type="caution">
    <text evidence="2">The sequence shown here is derived from an EMBL/GenBank/DDBJ whole genome shotgun (WGS) entry which is preliminary data.</text>
</comment>
<feature type="region of interest" description="Disordered" evidence="1">
    <location>
        <begin position="1"/>
        <end position="51"/>
    </location>
</feature>
<feature type="compositionally biased region" description="Pro residues" evidence="1">
    <location>
        <begin position="27"/>
        <end position="39"/>
    </location>
</feature>
<feature type="non-terminal residue" evidence="2">
    <location>
        <position position="1"/>
    </location>
</feature>
<proteinExistence type="predicted"/>
<feature type="compositionally biased region" description="Acidic residues" evidence="1">
    <location>
        <begin position="152"/>
        <end position="161"/>
    </location>
</feature>
<feature type="region of interest" description="Disordered" evidence="1">
    <location>
        <begin position="128"/>
        <end position="167"/>
    </location>
</feature>
<evidence type="ECO:0000313" key="3">
    <source>
        <dbReference type="Proteomes" id="UP000717328"/>
    </source>
</evidence>
<dbReference type="OrthoDB" id="2337158at2759"/>
<gene>
    <name evidence="2" type="ORF">H0H81_007099</name>
</gene>
<sequence length="400" mass="43276">MTDARSYHTRQVIYIALQPDHPEPPDEPAPNPNDVPPSPSKSGLKNSKKGVPSGAAVVAARRLLHSYALTNDPESIALALPSFGISISSRTGGEAEAEGSLESAIGLQAMRIAGAQSAWNILSEGFANQGRGRATPSSPVKGRKRTHRFQVDDEDDDDDDGSGMVSAPVGPDAWAVLEWLVFLFEQDEKSSADRHSELLLQQIPNPHIGPRWDTSVLLWIAFFCLEQPQPRRQAIAGRLITLVSPTTQIPCLLKNDSESPPQLINLSATSHLATPMFLSAIYTRLASSSGTLIPALFSALPPTHEVHAFKVALCQKLLTDPAPPAQARRVQPRARKNSHAPRPPPSKAKDQQAHPIPAFTEFQRLLEAPGPADFAGVVMGRVRFELVVAYGALQSVNRDK</sequence>
<reference evidence="2" key="2">
    <citation type="submission" date="2021-10" db="EMBL/GenBank/DDBJ databases">
        <title>Phylogenomics reveals ancestral predisposition of the termite-cultivated fungus Termitomyces towards a domesticated lifestyle.</title>
        <authorList>
            <person name="Auxier B."/>
            <person name="Grum-Grzhimaylo A."/>
            <person name="Cardenas M.E."/>
            <person name="Lodge J.D."/>
            <person name="Laessoe T."/>
            <person name="Pedersen O."/>
            <person name="Smith M.E."/>
            <person name="Kuyper T.W."/>
            <person name="Franco-Molano E.A."/>
            <person name="Baroni T.J."/>
            <person name="Aanen D.K."/>
        </authorList>
    </citation>
    <scope>NUCLEOTIDE SEQUENCE</scope>
    <source>
        <strain evidence="2">D49</strain>
    </source>
</reference>
<dbReference type="Proteomes" id="UP000717328">
    <property type="component" value="Unassembled WGS sequence"/>
</dbReference>
<feature type="compositionally biased region" description="Basic residues" evidence="1">
    <location>
        <begin position="330"/>
        <end position="339"/>
    </location>
</feature>
<dbReference type="AlphaFoldDB" id="A0A9P7K343"/>
<reference evidence="2" key="1">
    <citation type="submission" date="2021-02" db="EMBL/GenBank/DDBJ databases">
        <authorList>
            <person name="Nieuwenhuis M."/>
            <person name="Van De Peppel L.J.J."/>
        </authorList>
    </citation>
    <scope>NUCLEOTIDE SEQUENCE</scope>
    <source>
        <strain evidence="2">D49</strain>
    </source>
</reference>
<organism evidence="2 3">
    <name type="scientific">Sphagnurus paluster</name>
    <dbReference type="NCBI Taxonomy" id="117069"/>
    <lineage>
        <taxon>Eukaryota</taxon>
        <taxon>Fungi</taxon>
        <taxon>Dikarya</taxon>
        <taxon>Basidiomycota</taxon>
        <taxon>Agaricomycotina</taxon>
        <taxon>Agaricomycetes</taxon>
        <taxon>Agaricomycetidae</taxon>
        <taxon>Agaricales</taxon>
        <taxon>Tricholomatineae</taxon>
        <taxon>Lyophyllaceae</taxon>
        <taxon>Sphagnurus</taxon>
    </lineage>
</organism>
<feature type="region of interest" description="Disordered" evidence="1">
    <location>
        <begin position="322"/>
        <end position="354"/>
    </location>
</feature>
<dbReference type="EMBL" id="JABCKI010007586">
    <property type="protein sequence ID" value="KAG5633526.1"/>
    <property type="molecule type" value="Genomic_DNA"/>
</dbReference>
<protein>
    <submittedName>
        <fullName evidence="2">Uncharacterized protein</fullName>
    </submittedName>
</protein>
<keyword evidence="3" id="KW-1185">Reference proteome</keyword>
<evidence type="ECO:0000256" key="1">
    <source>
        <dbReference type="SAM" id="MobiDB-lite"/>
    </source>
</evidence>
<accession>A0A9P7K343</accession>
<name>A0A9P7K343_9AGAR</name>